<comment type="subcellular location">
    <subcellularLocation>
        <location evidence="1">Cell membrane</location>
        <topology evidence="1">Multi-pass membrane protein</topology>
    </subcellularLocation>
</comment>
<organism evidence="7 8">
    <name type="scientific">Novosphingobium colocasiae</name>
    <dbReference type="NCBI Taxonomy" id="1256513"/>
    <lineage>
        <taxon>Bacteria</taxon>
        <taxon>Pseudomonadati</taxon>
        <taxon>Pseudomonadota</taxon>
        <taxon>Alphaproteobacteria</taxon>
        <taxon>Sphingomonadales</taxon>
        <taxon>Sphingomonadaceae</taxon>
        <taxon>Novosphingobium</taxon>
    </lineage>
</organism>
<feature type="transmembrane region" description="Helical" evidence="6">
    <location>
        <begin position="91"/>
        <end position="109"/>
    </location>
</feature>
<evidence type="ECO:0000256" key="2">
    <source>
        <dbReference type="ARBA" id="ARBA00022475"/>
    </source>
</evidence>
<dbReference type="PANTHER" id="PTHR33545">
    <property type="entry name" value="UPF0750 MEMBRANE PROTEIN YITT-RELATED"/>
    <property type="match status" value="1"/>
</dbReference>
<evidence type="ECO:0000256" key="5">
    <source>
        <dbReference type="ARBA" id="ARBA00023136"/>
    </source>
</evidence>
<sequence length="183" mass="19109">MGSSFVAFGLVILKAAGLVTAGVAGIALVLSYAMGWPIGSLFVAINLPFFLLAQKSMGVTFTIKSFGAMVILAALSRFIPLWLHLSSVQPAFAAIFGGSLIGMGVLSLARHKASVGGIGIVALLLQDRRGWNAGLTQMMFDMVIIGVSLPLVGLAKVGYSILSAVALNGVMFAYHRPGRYSGY</sequence>
<evidence type="ECO:0000313" key="7">
    <source>
        <dbReference type="EMBL" id="GGZ00026.1"/>
    </source>
</evidence>
<proteinExistence type="predicted"/>
<reference evidence="7" key="1">
    <citation type="journal article" date="2014" name="Int. J. Syst. Evol. Microbiol.">
        <title>Complete genome sequence of Corynebacterium casei LMG S-19264T (=DSM 44701T), isolated from a smear-ripened cheese.</title>
        <authorList>
            <consortium name="US DOE Joint Genome Institute (JGI-PGF)"/>
            <person name="Walter F."/>
            <person name="Albersmeier A."/>
            <person name="Kalinowski J."/>
            <person name="Ruckert C."/>
        </authorList>
    </citation>
    <scope>NUCLEOTIDE SEQUENCE</scope>
    <source>
        <strain evidence="7">KCTC 32255</strain>
    </source>
</reference>
<protein>
    <submittedName>
        <fullName evidence="7">Membrane protein</fullName>
    </submittedName>
</protein>
<comment type="caution">
    <text evidence="7">The sequence shown here is derived from an EMBL/GenBank/DDBJ whole genome shotgun (WGS) entry which is preliminary data.</text>
</comment>
<gene>
    <name evidence="7" type="ORF">GCM10011614_13800</name>
</gene>
<feature type="transmembrane region" description="Helical" evidence="6">
    <location>
        <begin position="65"/>
        <end position="85"/>
    </location>
</feature>
<keyword evidence="4 6" id="KW-1133">Transmembrane helix</keyword>
<keyword evidence="2" id="KW-1003">Cell membrane</keyword>
<evidence type="ECO:0000256" key="1">
    <source>
        <dbReference type="ARBA" id="ARBA00004651"/>
    </source>
</evidence>
<dbReference type="InterPro" id="IPR003740">
    <property type="entry name" value="YitT"/>
</dbReference>
<evidence type="ECO:0000256" key="6">
    <source>
        <dbReference type="SAM" id="Phobius"/>
    </source>
</evidence>
<dbReference type="EMBL" id="BMZA01000003">
    <property type="protein sequence ID" value="GGZ00026.1"/>
    <property type="molecule type" value="Genomic_DNA"/>
</dbReference>
<keyword evidence="5 6" id="KW-0472">Membrane</keyword>
<dbReference type="InterPro" id="IPR051461">
    <property type="entry name" value="UPF0750_membrane"/>
</dbReference>
<reference evidence="7" key="2">
    <citation type="submission" date="2020-09" db="EMBL/GenBank/DDBJ databases">
        <authorList>
            <person name="Sun Q."/>
            <person name="Kim S."/>
        </authorList>
    </citation>
    <scope>NUCLEOTIDE SEQUENCE</scope>
    <source>
        <strain evidence="7">KCTC 32255</strain>
    </source>
</reference>
<evidence type="ECO:0000313" key="8">
    <source>
        <dbReference type="Proteomes" id="UP000648075"/>
    </source>
</evidence>
<dbReference type="GO" id="GO:0005886">
    <property type="term" value="C:plasma membrane"/>
    <property type="evidence" value="ECO:0007669"/>
    <property type="project" value="UniProtKB-SubCell"/>
</dbReference>
<dbReference type="PANTHER" id="PTHR33545:SF5">
    <property type="entry name" value="UPF0750 MEMBRANE PROTEIN YITT"/>
    <property type="match status" value="1"/>
</dbReference>
<dbReference type="AlphaFoldDB" id="A0A918PD37"/>
<keyword evidence="3 6" id="KW-0812">Transmembrane</keyword>
<feature type="transmembrane region" description="Helical" evidence="6">
    <location>
        <begin position="31"/>
        <end position="53"/>
    </location>
</feature>
<accession>A0A918PD37</accession>
<evidence type="ECO:0000256" key="3">
    <source>
        <dbReference type="ARBA" id="ARBA00022692"/>
    </source>
</evidence>
<keyword evidence="8" id="KW-1185">Reference proteome</keyword>
<dbReference type="Proteomes" id="UP000648075">
    <property type="component" value="Unassembled WGS sequence"/>
</dbReference>
<evidence type="ECO:0000256" key="4">
    <source>
        <dbReference type="ARBA" id="ARBA00022989"/>
    </source>
</evidence>
<dbReference type="Pfam" id="PF02588">
    <property type="entry name" value="YitT_membrane"/>
    <property type="match status" value="1"/>
</dbReference>
<name>A0A918PD37_9SPHN</name>